<comment type="function">
    <text evidence="9">Component of the FERRY complex (Five-subunit Endosomal Rab5 and RNA/ribosome intermediary). The FERRY complex directly interacts with mRNAs and RAB5A, and functions as a RAB5A effector involved in the localization and the distribution of specific mRNAs most likely by mediating their endosomal transport. The complex recruits mRNAs and ribosomes to early endosomes through direct mRNA-interaction.</text>
</comment>
<evidence type="ECO:0000256" key="7">
    <source>
        <dbReference type="ARBA" id="ARBA00042130"/>
    </source>
</evidence>
<dbReference type="PANTHER" id="PTHR48094">
    <property type="entry name" value="PROTEIN/NUCLEIC ACID DEGLYCASE DJ-1-RELATED"/>
    <property type="match status" value="1"/>
</dbReference>
<dbReference type="OrthoDB" id="543156at2759"/>
<evidence type="ECO:0000256" key="1">
    <source>
        <dbReference type="ARBA" id="ARBA00004412"/>
    </source>
</evidence>
<accession>A0A6J8A3P3</accession>
<evidence type="ECO:0000256" key="3">
    <source>
        <dbReference type="ARBA" id="ARBA00022525"/>
    </source>
</evidence>
<organism evidence="10 11">
    <name type="scientific">Mytilus coruscus</name>
    <name type="common">Sea mussel</name>
    <dbReference type="NCBI Taxonomy" id="42192"/>
    <lineage>
        <taxon>Eukaryota</taxon>
        <taxon>Metazoa</taxon>
        <taxon>Spiralia</taxon>
        <taxon>Lophotrochozoa</taxon>
        <taxon>Mollusca</taxon>
        <taxon>Bivalvia</taxon>
        <taxon>Autobranchia</taxon>
        <taxon>Pteriomorphia</taxon>
        <taxon>Mytilida</taxon>
        <taxon>Mytiloidea</taxon>
        <taxon>Mytilidae</taxon>
        <taxon>Mytilinae</taxon>
        <taxon>Mytilus</taxon>
    </lineage>
</organism>
<dbReference type="GO" id="GO:0005769">
    <property type="term" value="C:early endosome"/>
    <property type="evidence" value="ECO:0007669"/>
    <property type="project" value="UniProtKB-SubCell"/>
</dbReference>
<dbReference type="SUPFAM" id="SSF52317">
    <property type="entry name" value="Class I glutamine amidotransferase-like"/>
    <property type="match status" value="1"/>
</dbReference>
<evidence type="ECO:0000313" key="11">
    <source>
        <dbReference type="Proteomes" id="UP000507470"/>
    </source>
</evidence>
<dbReference type="GO" id="GO:0016740">
    <property type="term" value="F:transferase activity"/>
    <property type="evidence" value="ECO:0007669"/>
    <property type="project" value="UniProtKB-KW"/>
</dbReference>
<evidence type="ECO:0000256" key="4">
    <source>
        <dbReference type="ARBA" id="ARBA00022729"/>
    </source>
</evidence>
<evidence type="ECO:0000256" key="6">
    <source>
        <dbReference type="ARBA" id="ARBA00039189"/>
    </source>
</evidence>
<dbReference type="Gene3D" id="3.40.50.880">
    <property type="match status" value="1"/>
</dbReference>
<dbReference type="InterPro" id="IPR050325">
    <property type="entry name" value="Prot/Nucl_acid_deglycase"/>
</dbReference>
<dbReference type="AlphaFoldDB" id="A0A6J8A3P3"/>
<evidence type="ECO:0000256" key="5">
    <source>
        <dbReference type="ARBA" id="ARBA00022753"/>
    </source>
</evidence>
<keyword evidence="5" id="KW-0967">Endosome</keyword>
<keyword evidence="3" id="KW-0964">Secreted</keyword>
<evidence type="ECO:0000256" key="2">
    <source>
        <dbReference type="ARBA" id="ARBA00004613"/>
    </source>
</evidence>
<keyword evidence="11" id="KW-1185">Reference proteome</keyword>
<protein>
    <recommendedName>
        <fullName evidence="6">Glutamine amidotransferase-like class 1 domain-containing protein 1</fullName>
    </recommendedName>
    <alternativeName>
        <fullName evidence="8">Ferry endosomal RAB5 effector complex subunit 5</fullName>
    </alternativeName>
    <alternativeName>
        <fullName evidence="7">Parkinson disease 7 domain-containing protein 1</fullName>
    </alternativeName>
</protein>
<gene>
    <name evidence="10" type="ORF">MCOR_2764</name>
</gene>
<dbReference type="PANTHER" id="PTHR48094:SF18">
    <property type="entry name" value="GLUTAMINE AMIDOTRANSFERASE-LIKE CLASS 1 DOMAIN-CONTAINING PROTEIN 1"/>
    <property type="match status" value="1"/>
</dbReference>
<proteinExistence type="predicted"/>
<dbReference type="EMBL" id="CACVKT020000551">
    <property type="protein sequence ID" value="CAC5360209.1"/>
    <property type="molecule type" value="Genomic_DNA"/>
</dbReference>
<keyword evidence="4" id="KW-0732">Signal</keyword>
<dbReference type="GO" id="GO:0019243">
    <property type="term" value="P:methylglyoxal catabolic process to D-lactate via S-lactoyl-glutathione"/>
    <property type="evidence" value="ECO:0007669"/>
    <property type="project" value="TreeGrafter"/>
</dbReference>
<sequence>MSASRVNCLLVLSSSSEGVSSESFRQAYNLASSNFNIQVASPNGKNIEFIQQDDNNRRWFNEFRSKSVSTPIGLETIDPNRYSSLLIPAAPGALHDLTNNEDLAVIIRHFVKEKKSICAIGLGVAALFCAKEENKQWSFEDYSLTGPSVYELAKSADFSSLPLITEDTIKDLGGKYNCSDCDAVHVIIDRHLITGQNDLSTLTAVQNLTLMCAQKHGRTYTAR</sequence>
<comment type="subcellular location">
    <subcellularLocation>
        <location evidence="1">Early endosome</location>
    </subcellularLocation>
    <subcellularLocation>
        <location evidence="2">Secreted</location>
    </subcellularLocation>
</comment>
<evidence type="ECO:0000256" key="9">
    <source>
        <dbReference type="ARBA" id="ARBA00045408"/>
    </source>
</evidence>
<dbReference type="Proteomes" id="UP000507470">
    <property type="component" value="Unassembled WGS sequence"/>
</dbReference>
<keyword evidence="10" id="KW-0808">Transferase</keyword>
<dbReference type="GO" id="GO:0005576">
    <property type="term" value="C:extracellular region"/>
    <property type="evidence" value="ECO:0007669"/>
    <property type="project" value="UniProtKB-SubCell"/>
</dbReference>
<reference evidence="10 11" key="1">
    <citation type="submission" date="2020-06" db="EMBL/GenBank/DDBJ databases">
        <authorList>
            <person name="Li R."/>
            <person name="Bekaert M."/>
        </authorList>
    </citation>
    <scope>NUCLEOTIDE SEQUENCE [LARGE SCALE GENOMIC DNA]</scope>
    <source>
        <strain evidence="11">wild</strain>
    </source>
</reference>
<dbReference type="InterPro" id="IPR029062">
    <property type="entry name" value="Class_I_gatase-like"/>
</dbReference>
<keyword evidence="10" id="KW-0315">Glutamine amidotransferase</keyword>
<evidence type="ECO:0000313" key="10">
    <source>
        <dbReference type="EMBL" id="CAC5360209.1"/>
    </source>
</evidence>
<name>A0A6J8A3P3_MYTCO</name>
<evidence type="ECO:0000256" key="8">
    <source>
        <dbReference type="ARBA" id="ARBA00044823"/>
    </source>
</evidence>
<dbReference type="GO" id="GO:0019172">
    <property type="term" value="F:glyoxalase III activity"/>
    <property type="evidence" value="ECO:0007669"/>
    <property type="project" value="TreeGrafter"/>
</dbReference>